<evidence type="ECO:0000313" key="6">
    <source>
        <dbReference type="EMBL" id="MFC0623375.1"/>
    </source>
</evidence>
<dbReference type="EMBL" id="JBHLTC010000005">
    <property type="protein sequence ID" value="MFC0623375.1"/>
    <property type="molecule type" value="Genomic_DNA"/>
</dbReference>
<dbReference type="PROSITE" id="PS50931">
    <property type="entry name" value="HTH_LYSR"/>
    <property type="match status" value="1"/>
</dbReference>
<evidence type="ECO:0000256" key="2">
    <source>
        <dbReference type="ARBA" id="ARBA00023015"/>
    </source>
</evidence>
<dbReference type="Gene3D" id="3.40.190.10">
    <property type="entry name" value="Periplasmic binding protein-like II"/>
    <property type="match status" value="2"/>
</dbReference>
<protein>
    <submittedName>
        <fullName evidence="6">LysR family transcriptional regulator</fullName>
    </submittedName>
</protein>
<dbReference type="InterPro" id="IPR036390">
    <property type="entry name" value="WH_DNA-bd_sf"/>
</dbReference>
<dbReference type="SUPFAM" id="SSF53850">
    <property type="entry name" value="Periplasmic binding protein-like II"/>
    <property type="match status" value="1"/>
</dbReference>
<reference evidence="6 7" key="1">
    <citation type="submission" date="2024-09" db="EMBL/GenBank/DDBJ databases">
        <authorList>
            <person name="Sun Q."/>
            <person name="Mori K."/>
        </authorList>
    </citation>
    <scope>NUCLEOTIDE SEQUENCE [LARGE SCALE GENOMIC DNA]</scope>
    <source>
        <strain evidence="6 7">CGMCC 1.15906</strain>
    </source>
</reference>
<comment type="similarity">
    <text evidence="1">Belongs to the LysR transcriptional regulatory family.</text>
</comment>
<dbReference type="PRINTS" id="PR00039">
    <property type="entry name" value="HTHLYSR"/>
</dbReference>
<evidence type="ECO:0000256" key="3">
    <source>
        <dbReference type="ARBA" id="ARBA00023125"/>
    </source>
</evidence>
<name>A0ABV6QFF4_9ACTN</name>
<organism evidence="6 7">
    <name type="scientific">Kribbella deserti</name>
    <dbReference type="NCBI Taxonomy" id="1926257"/>
    <lineage>
        <taxon>Bacteria</taxon>
        <taxon>Bacillati</taxon>
        <taxon>Actinomycetota</taxon>
        <taxon>Actinomycetes</taxon>
        <taxon>Propionibacteriales</taxon>
        <taxon>Kribbellaceae</taxon>
        <taxon>Kribbella</taxon>
    </lineage>
</organism>
<dbReference type="InterPro" id="IPR036388">
    <property type="entry name" value="WH-like_DNA-bd_sf"/>
</dbReference>
<dbReference type="Pfam" id="PF00126">
    <property type="entry name" value="HTH_1"/>
    <property type="match status" value="1"/>
</dbReference>
<evidence type="ECO:0000313" key="7">
    <source>
        <dbReference type="Proteomes" id="UP001589890"/>
    </source>
</evidence>
<dbReference type="InterPro" id="IPR000847">
    <property type="entry name" value="LysR_HTH_N"/>
</dbReference>
<dbReference type="InterPro" id="IPR005119">
    <property type="entry name" value="LysR_subst-bd"/>
</dbReference>
<dbReference type="Proteomes" id="UP001589890">
    <property type="component" value="Unassembled WGS sequence"/>
</dbReference>
<evidence type="ECO:0000256" key="1">
    <source>
        <dbReference type="ARBA" id="ARBA00009437"/>
    </source>
</evidence>
<evidence type="ECO:0000259" key="5">
    <source>
        <dbReference type="PROSITE" id="PS50931"/>
    </source>
</evidence>
<keyword evidence="2" id="KW-0805">Transcription regulation</keyword>
<dbReference type="PANTHER" id="PTHR30346:SF29">
    <property type="entry name" value="LYSR SUBSTRATE-BINDING"/>
    <property type="match status" value="1"/>
</dbReference>
<keyword evidence="7" id="KW-1185">Reference proteome</keyword>
<dbReference type="Pfam" id="PF03466">
    <property type="entry name" value="LysR_substrate"/>
    <property type="match status" value="1"/>
</dbReference>
<sequence>MSLTQWTAFVEVCRAGTFRAAAEVTGFTQPALSRQVAALERDLGVSLFVRNSRGVSPTPAGEALLPHARLVVNEARRGADAARQAREGQPRLVLGAVPSAAASLVPRAIQSMMMSEPNLEWTIVSGLTPRLVEMVLSQEIDAAVVTDAPPGFPATKELVATHLFDDEMVIVAPLEHRLGNRSLVNMADLAGEIWIEDNAGSESLLRQLAVRAGFEPRLHRSAQDLPTKTGLVAASLGVALIPQLLVPSLRSDLALLRLEQPAYRGIYLLTRREDRSLDTLRTALLTSRPA</sequence>
<dbReference type="Gene3D" id="1.10.10.10">
    <property type="entry name" value="Winged helix-like DNA-binding domain superfamily/Winged helix DNA-binding domain"/>
    <property type="match status" value="1"/>
</dbReference>
<dbReference type="RefSeq" id="WP_380044075.1">
    <property type="nucleotide sequence ID" value="NZ_JBHLTC010000005.1"/>
</dbReference>
<gene>
    <name evidence="6" type="ORF">ACFFGN_04835</name>
</gene>
<dbReference type="SUPFAM" id="SSF46785">
    <property type="entry name" value="Winged helix' DNA-binding domain"/>
    <property type="match status" value="1"/>
</dbReference>
<feature type="domain" description="HTH lysR-type" evidence="5">
    <location>
        <begin position="1"/>
        <end position="58"/>
    </location>
</feature>
<dbReference type="PANTHER" id="PTHR30346">
    <property type="entry name" value="TRANSCRIPTIONAL DUAL REGULATOR HCAR-RELATED"/>
    <property type="match status" value="1"/>
</dbReference>
<evidence type="ECO:0000256" key="4">
    <source>
        <dbReference type="ARBA" id="ARBA00023163"/>
    </source>
</evidence>
<proteinExistence type="inferred from homology"/>
<accession>A0ABV6QFF4</accession>
<keyword evidence="4" id="KW-0804">Transcription</keyword>
<keyword evidence="3" id="KW-0238">DNA-binding</keyword>
<comment type="caution">
    <text evidence="6">The sequence shown here is derived from an EMBL/GenBank/DDBJ whole genome shotgun (WGS) entry which is preliminary data.</text>
</comment>